<dbReference type="Proteomes" id="UP000297872">
    <property type="component" value="Unassembled WGS sequence"/>
</dbReference>
<sequence length="74" mass="8327">MENQKKNQFRQIYDALPPRAVAAPKARWVERMAEVAMVSTKTVRCWLAGVQKPDAIKTKALSDELGIPADQLFV</sequence>
<dbReference type="AlphaFoldDB" id="A0A4Y8VR06"/>
<reference evidence="1 2" key="1">
    <citation type="submission" date="2019-02" db="EMBL/GenBank/DDBJ databases">
        <title>Draft Genome Sequence of the Prevotella sp. BCRC 81118, Isolated from Human Feces.</title>
        <authorList>
            <person name="Huang C.-H."/>
        </authorList>
    </citation>
    <scope>NUCLEOTIDE SEQUENCE [LARGE SCALE GENOMIC DNA]</scope>
    <source>
        <strain evidence="1 2">BCRC 81118</strain>
    </source>
</reference>
<name>A0A4Y8VR06_9BACT</name>
<proteinExistence type="predicted"/>
<evidence type="ECO:0000313" key="2">
    <source>
        <dbReference type="Proteomes" id="UP000297872"/>
    </source>
</evidence>
<comment type="caution">
    <text evidence="1">The sequence shown here is derived from an EMBL/GenBank/DDBJ whole genome shotgun (WGS) entry which is preliminary data.</text>
</comment>
<dbReference type="RefSeq" id="WP_134843034.1">
    <property type="nucleotide sequence ID" value="NZ_SGVY01000010.1"/>
</dbReference>
<keyword evidence="2" id="KW-1185">Reference proteome</keyword>
<evidence type="ECO:0000313" key="1">
    <source>
        <dbReference type="EMBL" id="TFH82753.1"/>
    </source>
</evidence>
<dbReference type="OrthoDB" id="1035472at2"/>
<dbReference type="EMBL" id="SGVY01000010">
    <property type="protein sequence ID" value="TFH82753.1"/>
    <property type="molecule type" value="Genomic_DNA"/>
</dbReference>
<dbReference type="GeneID" id="302994712"/>
<organism evidence="1 2">
    <name type="scientific">Segatella hominis</name>
    <dbReference type="NCBI Taxonomy" id="2518605"/>
    <lineage>
        <taxon>Bacteria</taxon>
        <taxon>Pseudomonadati</taxon>
        <taxon>Bacteroidota</taxon>
        <taxon>Bacteroidia</taxon>
        <taxon>Bacteroidales</taxon>
        <taxon>Prevotellaceae</taxon>
        <taxon>Segatella</taxon>
    </lineage>
</organism>
<protein>
    <submittedName>
        <fullName evidence="1">XRE family transcriptional regulator</fullName>
    </submittedName>
</protein>
<gene>
    <name evidence="1" type="ORF">EXN75_05305</name>
</gene>
<accession>A0A4Y8VR06</accession>